<dbReference type="Gene3D" id="3.80.10.10">
    <property type="entry name" value="Ribonuclease Inhibitor"/>
    <property type="match status" value="4"/>
</dbReference>
<evidence type="ECO:0000313" key="6">
    <source>
        <dbReference type="Proteomes" id="UP001396334"/>
    </source>
</evidence>
<sequence>MDCKEVVPLGCLDEDEAWTLFAMKACLSESSNDDIQKLAKQIIKKCQGLSIAIVTLGSALKAKSYHGWEAAYRRLKNRRLTEIEDVNEENAYLCIEASFDYLKNMETKICFLLCSLFPEDYEIYVEDLVRFAWGLELYKDTNSINEVRNEVLAAIEILKNSCLLLDCGKRHVKMHDLVREVALWIASPGKDISFSIKSGVAETLPNVESLKHYTAISFKSNQTRELSDGLAFPNLKIILHRGVGISGEFLQGMKALQVFALDDGWISPGAFQCQSKIRTLKLYFCNLSDISMLGKLKALEILSLNRSGIIELPNEIGDLENLRLLDLSNCACLQRIPPNLLGRLSNLEEVYLHGCRSIKWATENSSAEEERYSSLWELNLLPKLDVLSLDISGQHLPDGFVFCKLRSFKVRIGKQLEVLFWKRDFETCPISRCLRIEKSVEAFKQLLEDVESLELQHVVVVPSLDFGHVGFNKLTCLHLEGCASLKCLIDTSKQQVPTTATALLNLVDLSLREMVGLEELCNGPQPRGFLQNLKTLDMFNCEEMIGGIPILQNLEELKVKHCGKMQVLFQIAEQGPTLHFSLQSLKVVDIQGCESLRHLFPTGVGSGLGQLQTLKISECSQFEEIIQQSQATDICLPSLKVVEIQDCGSLKYLFPMWVGNGLGQLQTLKIRRCGQLEEIIQQPQATNICVQSLREVDVAECDKLTSLASLSHGQRMENLARLTIYCCQQLECTFPISMAEGLPLLNEVSLFDLPKFNARDENDIVLTLPSLHALRVEYCPQLTPFIISAKVQRLTLAKEEMKQTCNRMVPKLRGESSGRMENSSIPNSEDLFDSGYNLSSLKSLFLSDLSELREIWNGPIQVTNFQNLTQLSVTYCGKLRYIFSPTMAQNLPQLSALHVSFCVELEKIIGKDQTSSQDLLQAICFPNLAQIDIWKCENLKCVFPITIAHGGLLKLKELRLEDVSKLEVVFEGDDQEKVIRLLQFNDLKLIELPNCASLSPVGYHFVFPSLEEMHVISCPNITTSFSVDSKQSVHARTQASQSVDEITVEESARQSVDEITVEESTTAQETRWPLGSNIQWLNRE</sequence>
<dbReference type="Gene3D" id="1.10.10.10">
    <property type="entry name" value="Winged helix-like DNA-binding domain superfamily/Winged helix DNA-binding domain"/>
    <property type="match status" value="1"/>
</dbReference>
<dbReference type="Gene3D" id="1.10.8.430">
    <property type="entry name" value="Helical domain of apoptotic protease-activating factors"/>
    <property type="match status" value="1"/>
</dbReference>
<dbReference type="InterPro" id="IPR042197">
    <property type="entry name" value="Apaf_helical"/>
</dbReference>
<dbReference type="InterPro" id="IPR032675">
    <property type="entry name" value="LRR_dom_sf"/>
</dbReference>
<accession>A0ABR2PDB9</accession>
<comment type="caution">
    <text evidence="5">The sequence shown here is derived from an EMBL/GenBank/DDBJ whole genome shotgun (WGS) entry which is preliminary data.</text>
</comment>
<evidence type="ECO:0000256" key="3">
    <source>
        <dbReference type="ARBA" id="ARBA00022821"/>
    </source>
</evidence>
<dbReference type="PANTHER" id="PTHR33463">
    <property type="entry name" value="NB-ARC DOMAIN-CONTAINING PROTEIN-RELATED"/>
    <property type="match status" value="1"/>
</dbReference>
<proteinExistence type="predicted"/>
<dbReference type="PANTHER" id="PTHR33463:SF203">
    <property type="entry name" value="AAA+ ATPASE DOMAIN-CONTAINING PROTEIN"/>
    <property type="match status" value="1"/>
</dbReference>
<dbReference type="SUPFAM" id="SSF52540">
    <property type="entry name" value="P-loop containing nucleoside triphosphate hydrolases"/>
    <property type="match status" value="1"/>
</dbReference>
<dbReference type="InterPro" id="IPR027417">
    <property type="entry name" value="P-loop_NTPase"/>
</dbReference>
<organism evidence="5 6">
    <name type="scientific">Hibiscus sabdariffa</name>
    <name type="common">roselle</name>
    <dbReference type="NCBI Taxonomy" id="183260"/>
    <lineage>
        <taxon>Eukaryota</taxon>
        <taxon>Viridiplantae</taxon>
        <taxon>Streptophyta</taxon>
        <taxon>Embryophyta</taxon>
        <taxon>Tracheophyta</taxon>
        <taxon>Spermatophyta</taxon>
        <taxon>Magnoliopsida</taxon>
        <taxon>eudicotyledons</taxon>
        <taxon>Gunneridae</taxon>
        <taxon>Pentapetalae</taxon>
        <taxon>rosids</taxon>
        <taxon>malvids</taxon>
        <taxon>Malvales</taxon>
        <taxon>Malvaceae</taxon>
        <taxon>Malvoideae</taxon>
        <taxon>Hibiscus</taxon>
    </lineage>
</organism>
<dbReference type="InterPro" id="IPR036388">
    <property type="entry name" value="WH-like_DNA-bd_sf"/>
</dbReference>
<evidence type="ECO:0000256" key="2">
    <source>
        <dbReference type="ARBA" id="ARBA00022741"/>
    </source>
</evidence>
<gene>
    <name evidence="5" type="ORF">V6N11_009985</name>
</gene>
<protein>
    <recommendedName>
        <fullName evidence="4">Disease resistance protein At4g27190-like leucine-rich repeats domain-containing protein</fullName>
    </recommendedName>
</protein>
<evidence type="ECO:0000313" key="5">
    <source>
        <dbReference type="EMBL" id="KAK8986425.1"/>
    </source>
</evidence>
<evidence type="ECO:0000259" key="4">
    <source>
        <dbReference type="Pfam" id="PF23247"/>
    </source>
</evidence>
<name>A0ABR2PDB9_9ROSI</name>
<keyword evidence="2" id="KW-0547">Nucleotide-binding</keyword>
<dbReference type="Pfam" id="PF23247">
    <property type="entry name" value="LRR_RPS2"/>
    <property type="match status" value="3"/>
</dbReference>
<keyword evidence="1" id="KW-0433">Leucine-rich repeat</keyword>
<dbReference type="EMBL" id="JBBPBN010000063">
    <property type="protein sequence ID" value="KAK8986425.1"/>
    <property type="molecule type" value="Genomic_DNA"/>
</dbReference>
<feature type="domain" description="Disease resistance protein At4g27190-like leucine-rich repeats" evidence="4">
    <location>
        <begin position="768"/>
        <end position="902"/>
    </location>
</feature>
<reference evidence="5 6" key="1">
    <citation type="journal article" date="2024" name="G3 (Bethesda)">
        <title>Genome assembly of Hibiscus sabdariffa L. provides insights into metabolisms of medicinal natural products.</title>
        <authorList>
            <person name="Kim T."/>
        </authorList>
    </citation>
    <scope>NUCLEOTIDE SEQUENCE [LARGE SCALE GENOMIC DNA]</scope>
    <source>
        <strain evidence="5">TK-2024</strain>
        <tissue evidence="5">Old leaves</tissue>
    </source>
</reference>
<keyword evidence="6" id="KW-1185">Reference proteome</keyword>
<dbReference type="InterPro" id="IPR057135">
    <property type="entry name" value="At4g27190-like_LRR"/>
</dbReference>
<dbReference type="SUPFAM" id="SSF52047">
    <property type="entry name" value="RNI-like"/>
    <property type="match status" value="1"/>
</dbReference>
<evidence type="ECO:0000256" key="1">
    <source>
        <dbReference type="ARBA" id="ARBA00022614"/>
    </source>
</evidence>
<keyword evidence="3" id="KW-0611">Plant defense</keyword>
<dbReference type="SUPFAM" id="SSF52058">
    <property type="entry name" value="L domain-like"/>
    <property type="match status" value="1"/>
</dbReference>
<feature type="domain" description="Disease resistance protein At4g27190-like leucine-rich repeats" evidence="4">
    <location>
        <begin position="573"/>
        <end position="619"/>
    </location>
</feature>
<dbReference type="Proteomes" id="UP001396334">
    <property type="component" value="Unassembled WGS sequence"/>
</dbReference>
<dbReference type="InterPro" id="IPR050905">
    <property type="entry name" value="Plant_NBS-LRR"/>
</dbReference>
<feature type="domain" description="Disease resistance protein At4g27190-like leucine-rich repeats" evidence="4">
    <location>
        <begin position="623"/>
        <end position="674"/>
    </location>
</feature>